<sequence>MQTSPDQAAGTDSAQPEVVLERHDEIAVIRLNRPHKLNAVTSQNLADIIAARDACDADDDVRAVVLTGTGRAFCAGADLSGGEDTFVAEPDADTGAAPPDTGGQVALRIYRMTKPIISAINGSAAGVGVTMTLPTDVRIAAENARFGFVFTRRGLVPEACSTWFLPRVVGISAAVEWTVGGRTIPATEALERGLVRELLPADEVLPRAIEIAREMTRGTAPVSAALTRQLMWRMLGAPDPEVAHRAESIGIYTRGRSADIRAGVSAFLAKEEPDFSDRISDGLPDLFT</sequence>
<dbReference type="InterPro" id="IPR001753">
    <property type="entry name" value="Enoyl-CoA_hydra/iso"/>
</dbReference>
<protein>
    <submittedName>
        <fullName evidence="2">Enoyl-CoA hydratase</fullName>
    </submittedName>
</protein>
<organism evidence="2 3">
    <name type="scientific">Dietzia cinnamea</name>
    <dbReference type="NCBI Taxonomy" id="321318"/>
    <lineage>
        <taxon>Bacteria</taxon>
        <taxon>Bacillati</taxon>
        <taxon>Actinomycetota</taxon>
        <taxon>Actinomycetes</taxon>
        <taxon>Mycobacteriales</taxon>
        <taxon>Dietziaceae</taxon>
        <taxon>Dietzia</taxon>
    </lineage>
</organism>
<gene>
    <name evidence="2" type="ORF">EDD19_11555</name>
</gene>
<accession>A0A4R3ZSC0</accession>
<dbReference type="PANTHER" id="PTHR43684:SF4">
    <property type="entry name" value="ENOYL-COA HYDRATASE_ISOMERASE FAMILY PROTEIN (AFU_ORTHOLOGUE AFUA_1G01890)"/>
    <property type="match status" value="1"/>
</dbReference>
<reference evidence="2 3" key="1">
    <citation type="submission" date="2019-03" db="EMBL/GenBank/DDBJ databases">
        <title>Root nodule microbial communities of legume samples collected from USA, Mexico and Botswana.</title>
        <authorList>
            <person name="Hirsch A."/>
        </authorList>
    </citation>
    <scope>NUCLEOTIDE SEQUENCE [LARGE SCALE GENOMIC DNA]</scope>
    <source>
        <strain evidence="2 3">55</strain>
    </source>
</reference>
<dbReference type="EMBL" id="SMCX01000015">
    <property type="protein sequence ID" value="TCW23128.1"/>
    <property type="molecule type" value="Genomic_DNA"/>
</dbReference>
<proteinExistence type="inferred from homology"/>
<evidence type="ECO:0000313" key="2">
    <source>
        <dbReference type="EMBL" id="TCW23128.1"/>
    </source>
</evidence>
<dbReference type="Pfam" id="PF00378">
    <property type="entry name" value="ECH_1"/>
    <property type="match status" value="1"/>
</dbReference>
<dbReference type="Gene3D" id="3.90.226.10">
    <property type="entry name" value="2-enoyl-CoA Hydratase, Chain A, domain 1"/>
    <property type="match status" value="1"/>
</dbReference>
<dbReference type="Proteomes" id="UP000295805">
    <property type="component" value="Unassembled WGS sequence"/>
</dbReference>
<name>A0A4R3ZSC0_9ACTN</name>
<dbReference type="NCBIfam" id="NF006109">
    <property type="entry name" value="PRK08260.1"/>
    <property type="match status" value="1"/>
</dbReference>
<dbReference type="CDD" id="cd06558">
    <property type="entry name" value="crotonase-like"/>
    <property type="match status" value="1"/>
</dbReference>
<dbReference type="AlphaFoldDB" id="A0A4R3ZSC0"/>
<dbReference type="SUPFAM" id="SSF52096">
    <property type="entry name" value="ClpP/crotonase"/>
    <property type="match status" value="1"/>
</dbReference>
<dbReference type="InterPro" id="IPR029045">
    <property type="entry name" value="ClpP/crotonase-like_dom_sf"/>
</dbReference>
<comment type="caution">
    <text evidence="2">The sequence shown here is derived from an EMBL/GenBank/DDBJ whole genome shotgun (WGS) entry which is preliminary data.</text>
</comment>
<comment type="similarity">
    <text evidence="1">Belongs to the enoyl-CoA hydratase/isomerase family.</text>
</comment>
<dbReference type="PANTHER" id="PTHR43684">
    <property type="match status" value="1"/>
</dbReference>
<dbReference type="GeneID" id="89531505"/>
<dbReference type="InterPro" id="IPR051053">
    <property type="entry name" value="ECH/Chromodomain_protein"/>
</dbReference>
<dbReference type="RefSeq" id="WP_131886025.1">
    <property type="nucleotide sequence ID" value="NZ_CP143053.1"/>
</dbReference>
<evidence type="ECO:0000256" key="1">
    <source>
        <dbReference type="ARBA" id="ARBA00005254"/>
    </source>
</evidence>
<dbReference type="GO" id="GO:0003824">
    <property type="term" value="F:catalytic activity"/>
    <property type="evidence" value="ECO:0007669"/>
    <property type="project" value="UniProtKB-ARBA"/>
</dbReference>
<dbReference type="Gene3D" id="1.10.12.10">
    <property type="entry name" value="Lyase 2-enoyl-coa Hydratase, Chain A, domain 2"/>
    <property type="match status" value="1"/>
</dbReference>
<evidence type="ECO:0000313" key="3">
    <source>
        <dbReference type="Proteomes" id="UP000295805"/>
    </source>
</evidence>
<dbReference type="InterPro" id="IPR014748">
    <property type="entry name" value="Enoyl-CoA_hydra_C"/>
</dbReference>